<evidence type="ECO:0000313" key="3">
    <source>
        <dbReference type="Proteomes" id="UP000282321"/>
    </source>
</evidence>
<keyword evidence="1" id="KW-0472">Membrane</keyword>
<gene>
    <name evidence="2" type="ORF">DRP44_06290</name>
</gene>
<keyword evidence="1" id="KW-1133">Transmembrane helix</keyword>
<name>A0A660S6N5_UNCT6</name>
<evidence type="ECO:0008006" key="4">
    <source>
        <dbReference type="Google" id="ProtNLM"/>
    </source>
</evidence>
<comment type="caution">
    <text evidence="2">The sequence shown here is derived from an EMBL/GenBank/DDBJ whole genome shotgun (WGS) entry which is preliminary data.</text>
</comment>
<evidence type="ECO:0000313" key="2">
    <source>
        <dbReference type="EMBL" id="RKX65456.1"/>
    </source>
</evidence>
<evidence type="ECO:0000256" key="1">
    <source>
        <dbReference type="SAM" id="Phobius"/>
    </source>
</evidence>
<organism evidence="2 3">
    <name type="scientific">candidate division TA06 bacterium</name>
    <dbReference type="NCBI Taxonomy" id="2250710"/>
    <lineage>
        <taxon>Bacteria</taxon>
        <taxon>Bacteria division TA06</taxon>
    </lineage>
</organism>
<keyword evidence="1" id="KW-0812">Transmembrane</keyword>
<dbReference type="AlphaFoldDB" id="A0A660S6N5"/>
<dbReference type="Proteomes" id="UP000282321">
    <property type="component" value="Unassembled WGS sequence"/>
</dbReference>
<feature type="transmembrane region" description="Helical" evidence="1">
    <location>
        <begin position="32"/>
        <end position="49"/>
    </location>
</feature>
<feature type="transmembrane region" description="Helical" evidence="1">
    <location>
        <begin position="55"/>
        <end position="75"/>
    </location>
</feature>
<reference evidence="2 3" key="1">
    <citation type="submission" date="2018-06" db="EMBL/GenBank/DDBJ databases">
        <title>Extensive metabolic versatility and redundancy in microbially diverse, dynamic hydrothermal sediments.</title>
        <authorList>
            <person name="Dombrowski N."/>
            <person name="Teske A."/>
            <person name="Baker B.J."/>
        </authorList>
    </citation>
    <scope>NUCLEOTIDE SEQUENCE [LARGE SCALE GENOMIC DNA]</scope>
    <source>
        <strain evidence="2">B35_G9</strain>
    </source>
</reference>
<accession>A0A660S6N5</accession>
<sequence length="76" mass="8431">MEKVINKKKNKIKSGIKTKVSRYSIKFTKKNYYTFAGGLLSILLGYILLANGSIVAAPLLLILGYIVIIPVSIFIK</sequence>
<dbReference type="EMBL" id="QNBC01000089">
    <property type="protein sequence ID" value="RKX65456.1"/>
    <property type="molecule type" value="Genomic_DNA"/>
</dbReference>
<protein>
    <recommendedName>
        <fullName evidence="4">DUF3098 domain-containing protein</fullName>
    </recommendedName>
</protein>
<proteinExistence type="predicted"/>